<gene>
    <name evidence="9" type="ORF">HMPREF0322_02614</name>
</gene>
<evidence type="ECO:0000256" key="4">
    <source>
        <dbReference type="ARBA" id="ARBA00022840"/>
    </source>
</evidence>
<evidence type="ECO:0000313" key="9">
    <source>
        <dbReference type="EMBL" id="EHL06565.1"/>
    </source>
</evidence>
<dbReference type="InterPro" id="IPR058031">
    <property type="entry name" value="AAA_lid_NorR"/>
</dbReference>
<dbReference type="SUPFAM" id="SSF51206">
    <property type="entry name" value="cAMP-binding domain-like"/>
    <property type="match status" value="1"/>
</dbReference>
<dbReference type="PANTHER" id="PTHR30224:SF4">
    <property type="entry name" value="ELECTRON TRANSPORT PROTEIN YCCM-RELATED"/>
    <property type="match status" value="1"/>
</dbReference>
<name>G9XNR9_DESHA</name>
<dbReference type="InterPro" id="IPR014710">
    <property type="entry name" value="RmlC-like_jellyroll"/>
</dbReference>
<dbReference type="InterPro" id="IPR018490">
    <property type="entry name" value="cNMP-bd_dom_sf"/>
</dbReference>
<dbReference type="Pfam" id="PF25601">
    <property type="entry name" value="AAA_lid_14"/>
    <property type="match status" value="1"/>
</dbReference>
<dbReference type="Pfam" id="PF12801">
    <property type="entry name" value="Fer4_5"/>
    <property type="match status" value="2"/>
</dbReference>
<evidence type="ECO:0000256" key="5">
    <source>
        <dbReference type="ARBA" id="ARBA00023136"/>
    </source>
</evidence>
<dbReference type="Gene3D" id="2.60.120.10">
    <property type="entry name" value="Jelly Rolls"/>
    <property type="match status" value="1"/>
</dbReference>
<dbReference type="GO" id="GO:0005524">
    <property type="term" value="F:ATP binding"/>
    <property type="evidence" value="ECO:0007669"/>
    <property type="project" value="InterPro"/>
</dbReference>
<organism evidence="9 10">
    <name type="scientific">Desulfitobacterium hafniense DP7</name>
    <dbReference type="NCBI Taxonomy" id="537010"/>
    <lineage>
        <taxon>Bacteria</taxon>
        <taxon>Bacillati</taxon>
        <taxon>Bacillota</taxon>
        <taxon>Clostridia</taxon>
        <taxon>Eubacteriales</taxon>
        <taxon>Desulfitobacteriaceae</taxon>
        <taxon>Desulfitobacterium</taxon>
    </lineage>
</organism>
<dbReference type="PANTHER" id="PTHR30224">
    <property type="entry name" value="ELECTRON TRANSPORT PROTEIN"/>
    <property type="match status" value="1"/>
</dbReference>
<feature type="transmembrane region" description="Helical" evidence="6">
    <location>
        <begin position="756"/>
        <end position="777"/>
    </location>
</feature>
<keyword evidence="5 6" id="KW-0472">Membrane</keyword>
<dbReference type="Pfam" id="PF00158">
    <property type="entry name" value="Sigma54_activat"/>
    <property type="match status" value="1"/>
</dbReference>
<feature type="transmembrane region" description="Helical" evidence="6">
    <location>
        <begin position="642"/>
        <end position="659"/>
    </location>
</feature>
<dbReference type="Proteomes" id="UP000004416">
    <property type="component" value="Unassembled WGS sequence"/>
</dbReference>
<dbReference type="InterPro" id="IPR027417">
    <property type="entry name" value="P-loop_NTPase"/>
</dbReference>
<dbReference type="PATRIC" id="fig|537010.4.peg.2449"/>
<feature type="transmembrane region" description="Helical" evidence="6">
    <location>
        <begin position="518"/>
        <end position="538"/>
    </location>
</feature>
<accession>G9XNR9</accession>
<feature type="transmembrane region" description="Helical" evidence="6">
    <location>
        <begin position="484"/>
        <end position="506"/>
    </location>
</feature>
<evidence type="ECO:0000259" key="8">
    <source>
        <dbReference type="PROSITE" id="PS50045"/>
    </source>
</evidence>
<evidence type="ECO:0000256" key="2">
    <source>
        <dbReference type="ARBA" id="ARBA00022475"/>
    </source>
</evidence>
<keyword evidence="3" id="KW-0547">Nucleotide-binding</keyword>
<reference evidence="9 10" key="1">
    <citation type="submission" date="2011-08" db="EMBL/GenBank/DDBJ databases">
        <authorList>
            <person name="Weinstock G."/>
            <person name="Sodergren E."/>
            <person name="Clifton S."/>
            <person name="Fulton L."/>
            <person name="Fulton B."/>
            <person name="Courtney L."/>
            <person name="Fronick C."/>
            <person name="Harrison M."/>
            <person name="Strong C."/>
            <person name="Farmer C."/>
            <person name="Delahaunty K."/>
            <person name="Markovic C."/>
            <person name="Hall O."/>
            <person name="Minx P."/>
            <person name="Tomlinson C."/>
            <person name="Mitreva M."/>
            <person name="Hou S."/>
            <person name="Chen J."/>
            <person name="Wollam A."/>
            <person name="Pepin K.H."/>
            <person name="Johnson M."/>
            <person name="Bhonagiri V."/>
            <person name="Zhang X."/>
            <person name="Suruliraj S."/>
            <person name="Warren W."/>
            <person name="Chinwalla A."/>
            <person name="Mardis E.R."/>
            <person name="Wilson R.K."/>
        </authorList>
    </citation>
    <scope>NUCLEOTIDE SEQUENCE [LARGE SCALE GENOMIC DNA]</scope>
    <source>
        <strain evidence="9 10">DP7</strain>
    </source>
</reference>
<feature type="transmembrane region" description="Helical" evidence="6">
    <location>
        <begin position="439"/>
        <end position="463"/>
    </location>
</feature>
<evidence type="ECO:0000259" key="7">
    <source>
        <dbReference type="PROSITE" id="PS50042"/>
    </source>
</evidence>
<dbReference type="PROSITE" id="PS50045">
    <property type="entry name" value="SIGMA54_INTERACT_4"/>
    <property type="match status" value="1"/>
</dbReference>
<dbReference type="InterPro" id="IPR052378">
    <property type="entry name" value="NosR_regulator"/>
</dbReference>
<feature type="transmembrane region" description="Helical" evidence="6">
    <location>
        <begin position="706"/>
        <end position="728"/>
    </location>
</feature>
<dbReference type="InterPro" id="IPR017896">
    <property type="entry name" value="4Fe4S_Fe-S-bd"/>
</dbReference>
<keyword evidence="4" id="KW-0067">ATP-binding</keyword>
<evidence type="ECO:0000313" key="10">
    <source>
        <dbReference type="Proteomes" id="UP000004416"/>
    </source>
</evidence>
<evidence type="ECO:0000256" key="1">
    <source>
        <dbReference type="ARBA" id="ARBA00004236"/>
    </source>
</evidence>
<comment type="caution">
    <text evidence="9">The sequence shown here is derived from an EMBL/GenBank/DDBJ whole genome shotgun (WGS) entry which is preliminary data.</text>
</comment>
<feature type="domain" description="Sigma-54 factor interaction" evidence="8">
    <location>
        <begin position="153"/>
        <end position="366"/>
    </location>
</feature>
<dbReference type="CDD" id="cd00038">
    <property type="entry name" value="CAP_ED"/>
    <property type="match status" value="1"/>
</dbReference>
<keyword evidence="6" id="KW-1133">Transmembrane helix</keyword>
<proteinExistence type="predicted"/>
<dbReference type="GO" id="GO:0005886">
    <property type="term" value="C:plasma membrane"/>
    <property type="evidence" value="ECO:0007669"/>
    <property type="project" value="UniProtKB-SubCell"/>
</dbReference>
<dbReference type="AlphaFoldDB" id="G9XNR9"/>
<keyword evidence="2" id="KW-1003">Cell membrane</keyword>
<dbReference type="Gene3D" id="3.40.50.300">
    <property type="entry name" value="P-loop containing nucleotide triphosphate hydrolases"/>
    <property type="match status" value="1"/>
</dbReference>
<dbReference type="CDD" id="cd00009">
    <property type="entry name" value="AAA"/>
    <property type="match status" value="1"/>
</dbReference>
<dbReference type="EMBL" id="AFZX01000069">
    <property type="protein sequence ID" value="EHL06565.1"/>
    <property type="molecule type" value="Genomic_DNA"/>
</dbReference>
<dbReference type="InterPro" id="IPR002078">
    <property type="entry name" value="Sigma_54_int"/>
</dbReference>
<evidence type="ECO:0000256" key="6">
    <source>
        <dbReference type="SAM" id="Phobius"/>
    </source>
</evidence>
<feature type="transmembrane region" description="Helical" evidence="6">
    <location>
        <begin position="414"/>
        <end position="433"/>
    </location>
</feature>
<dbReference type="GO" id="GO:0006355">
    <property type="term" value="P:regulation of DNA-templated transcription"/>
    <property type="evidence" value="ECO:0007669"/>
    <property type="project" value="InterPro"/>
</dbReference>
<dbReference type="PROSITE" id="PS50042">
    <property type="entry name" value="CNMP_BINDING_3"/>
    <property type="match status" value="1"/>
</dbReference>
<dbReference type="HOGENOM" id="CLU_015763_0_0_9"/>
<dbReference type="InterPro" id="IPR000595">
    <property type="entry name" value="cNMP-bd_dom"/>
</dbReference>
<comment type="subcellular location">
    <subcellularLocation>
        <location evidence="1">Cell membrane</location>
    </subcellularLocation>
</comment>
<protein>
    <submittedName>
        <fullName evidence="9">Sigma-54 interaction domain protein</fullName>
    </submittedName>
</protein>
<dbReference type="SUPFAM" id="SSF52540">
    <property type="entry name" value="P-loop containing nucleoside triphosphate hydrolases"/>
    <property type="match status" value="1"/>
</dbReference>
<dbReference type="Gene3D" id="1.10.8.60">
    <property type="match status" value="1"/>
</dbReference>
<sequence length="788" mass="89151">MNPVKEKFHLLSEVPFLADLSQQDRIECAHEFHWEIYPKGAVLIEAGKKPAAVYILEEGKLDSEDKVLGMVSLVTGKAATETIRSLEPVRLLTIKAEDFARILLRWPQIYGTIIGNLTDNLAETHQMLSASRYKEVLRSAIQLTRYKDKFYGIWGSVKTTHEVERLFKKLQQTEGHLLIRGERGTGRQMVAWYAHQQLFGEAAPFVVLNGQRFEQQWGYLLKEEKKAAESSYAAFTFEDIAAGGTLFIQEIDQITPELQIRLAQVLGTAHHSCLVIGSIQEDNKHKDPQLMPELAACFEHSYSIAPLRERKRDIPIIAQGIVESLAQKHQRKVPVLTSEATQLLLSHNYRQGNVTELIQVMERAFFLADQDVIGLEQIFFGPTAEKIGSKINLLQWGFFKSLFKSRKLLHSLQWISAVLFLLLIVGLVFLPQLPLTMKVFVLVWGLWWPSLAILSPLLGRLWCTFCPFSKIMEFVQDRYHPKRPLPALFVKYDYLMVSVLFALIFWAEIFTGMRSHMLFTALLLLVIQGLAIIVSVLYPRHAWCRHFCPLGGFIGTASIGSLLEVRADAAVCLNKCTTFDCYVGRDGVKGCPMSQHLPYLDNNLDCKLCFKCVSNCQHENVQVNLRVPAREVWHLTRVNQGYAVFIGMLMGILFPIMVFEPLHGSMPPSQWQLWFTLTYLLAALLGGALGWWLGKPFKTKAASKRIKLVFAFIPLIIGGHIVYQIGYIPGIDDLFLGMGYYEEAGMQTLFIAAKSLGYGLAMFTGILLTVITVGLTLHQYSKAKDPNH</sequence>
<feature type="domain" description="Cyclic nucleotide-binding" evidence="7">
    <location>
        <begin position="16"/>
        <end position="120"/>
    </location>
</feature>
<evidence type="ECO:0000256" key="3">
    <source>
        <dbReference type="ARBA" id="ARBA00022741"/>
    </source>
</evidence>
<feature type="transmembrane region" description="Helical" evidence="6">
    <location>
        <begin position="671"/>
        <end position="694"/>
    </location>
</feature>
<keyword evidence="6" id="KW-0812">Transmembrane</keyword>